<dbReference type="Proteomes" id="UP001148189">
    <property type="component" value="Unassembled WGS sequence"/>
</dbReference>
<comment type="caution">
    <text evidence="1">The sequence shown here is derived from an EMBL/GenBank/DDBJ whole genome shotgun (WGS) entry which is preliminary data.</text>
</comment>
<proteinExistence type="predicted"/>
<reference evidence="1" key="1">
    <citation type="submission" date="2022-05" db="EMBL/GenBank/DDBJ databases">
        <title>Novel Pseudomonas spp. Isolated from a Rainbow Trout Aquaculture Facility.</title>
        <authorList>
            <person name="Testerman T."/>
            <person name="Graf J."/>
        </authorList>
    </citation>
    <scope>NUCLEOTIDE SEQUENCE</scope>
    <source>
        <strain evidence="1">ID1050</strain>
    </source>
</reference>
<evidence type="ECO:0000313" key="1">
    <source>
        <dbReference type="EMBL" id="MDD0985850.1"/>
    </source>
</evidence>
<sequence>MSVQDDLTHTFTQLTQHQLQAALLEMTGDLAKAEVLQKRLPGWMINAPQGVLEALETDGARAEEAPAG</sequence>
<accession>A0ABT5NBC6</accession>
<protein>
    <submittedName>
        <fullName evidence="1">Uncharacterized protein</fullName>
    </submittedName>
</protein>
<dbReference type="RefSeq" id="WP_273865891.1">
    <property type="nucleotide sequence ID" value="NZ_JAMDGQ010000036.1"/>
</dbReference>
<dbReference type="EMBL" id="JAMDHD010000020">
    <property type="protein sequence ID" value="MDD0985850.1"/>
    <property type="molecule type" value="Genomic_DNA"/>
</dbReference>
<evidence type="ECO:0000313" key="2">
    <source>
        <dbReference type="Proteomes" id="UP001148189"/>
    </source>
</evidence>
<keyword evidence="2" id="KW-1185">Reference proteome</keyword>
<name>A0ABT5NBC6_9PSED</name>
<gene>
    <name evidence="1" type="ORF">M5G21_12915</name>
</gene>
<organism evidence="1 2">
    <name type="scientific">Pseudomonas shahriarae</name>
    <dbReference type="NCBI Taxonomy" id="2745512"/>
    <lineage>
        <taxon>Bacteria</taxon>
        <taxon>Pseudomonadati</taxon>
        <taxon>Pseudomonadota</taxon>
        <taxon>Gammaproteobacteria</taxon>
        <taxon>Pseudomonadales</taxon>
        <taxon>Pseudomonadaceae</taxon>
        <taxon>Pseudomonas</taxon>
    </lineage>
</organism>